<dbReference type="InterPro" id="IPR050491">
    <property type="entry name" value="AmpC-like"/>
</dbReference>
<name>A0A8J7GKL7_9ACTN</name>
<reference evidence="2" key="1">
    <citation type="submission" date="2020-11" db="EMBL/GenBank/DDBJ databases">
        <title>Sequencing the genomes of 1000 actinobacteria strains.</title>
        <authorList>
            <person name="Klenk H.-P."/>
        </authorList>
    </citation>
    <scope>NUCLEOTIDE SEQUENCE</scope>
    <source>
        <strain evidence="2">DSM 45356</strain>
    </source>
</reference>
<dbReference type="AlphaFoldDB" id="A0A8J7GKL7"/>
<dbReference type="EMBL" id="JADOUF010000001">
    <property type="protein sequence ID" value="MBG6134669.1"/>
    <property type="molecule type" value="Genomic_DNA"/>
</dbReference>
<comment type="caution">
    <text evidence="2">The sequence shown here is derived from an EMBL/GenBank/DDBJ whole genome shotgun (WGS) entry which is preliminary data.</text>
</comment>
<dbReference type="Gene3D" id="3.40.710.10">
    <property type="entry name" value="DD-peptidase/beta-lactamase superfamily"/>
    <property type="match status" value="1"/>
</dbReference>
<gene>
    <name evidence="2" type="ORF">IW245_000863</name>
</gene>
<dbReference type="Pfam" id="PF00144">
    <property type="entry name" value="Beta-lactamase"/>
    <property type="match status" value="1"/>
</dbReference>
<keyword evidence="3" id="KW-1185">Reference proteome</keyword>
<evidence type="ECO:0000313" key="3">
    <source>
        <dbReference type="Proteomes" id="UP000622552"/>
    </source>
</evidence>
<dbReference type="InterPro" id="IPR012338">
    <property type="entry name" value="Beta-lactam/transpept-like"/>
</dbReference>
<proteinExistence type="predicted"/>
<dbReference type="PANTHER" id="PTHR46825">
    <property type="entry name" value="D-ALANYL-D-ALANINE-CARBOXYPEPTIDASE/ENDOPEPTIDASE AMPH"/>
    <property type="match status" value="1"/>
</dbReference>
<accession>A0A8J7GKL7</accession>
<feature type="domain" description="Beta-lactamase-related" evidence="1">
    <location>
        <begin position="10"/>
        <end position="309"/>
    </location>
</feature>
<sequence length="431" mass="45876">MDDIQLRLDDLARAHNVPGAVLAFGTGDAVHEYATGVLNTATGVPTTTDSLFQIGSITKVWTATLVMGLVEEGLVDLDAPVREHLPEFRTADPGATATVTVRQLLSHTSGLDGDHFVDTGRGDDCVARYVAACADVAQIHPPGATLSYCNTGYVILGRLIEHVTGRTWDEVLRERLIAPLGLTHTVTLPEEALRFRAAIGHVDGRPAAVWSPPRSAGPAGLICARAADVVAFGRWQLEHGPAAMRVPQAAIPEYHSPGSWGLGWALETWDGREVFGHGGATIGQTARLYVLPDAGVVACLLVNGGQSAAFQHAVFTDLFARLCDLRLPPRPAPPAAPPTVDLTPYVGVYERAGVRLTFTARDGALHLLWETTGALAAMAPSVEVDGIVPVGDGVFLGRYPDDPVWFSMTFYALPDGAPYVHLGMRATPKVR</sequence>
<dbReference type="InterPro" id="IPR001466">
    <property type="entry name" value="Beta-lactam-related"/>
</dbReference>
<protein>
    <submittedName>
        <fullName evidence="2">CubicO group peptidase (Beta-lactamase class C family)</fullName>
    </submittedName>
</protein>
<dbReference type="RefSeq" id="WP_197001878.1">
    <property type="nucleotide sequence ID" value="NZ_BONS01000023.1"/>
</dbReference>
<dbReference type="PANTHER" id="PTHR46825:SF9">
    <property type="entry name" value="BETA-LACTAMASE-RELATED DOMAIN-CONTAINING PROTEIN"/>
    <property type="match status" value="1"/>
</dbReference>
<evidence type="ECO:0000259" key="1">
    <source>
        <dbReference type="Pfam" id="PF00144"/>
    </source>
</evidence>
<organism evidence="2 3">
    <name type="scientific">Longispora fulva</name>
    <dbReference type="NCBI Taxonomy" id="619741"/>
    <lineage>
        <taxon>Bacteria</taxon>
        <taxon>Bacillati</taxon>
        <taxon>Actinomycetota</taxon>
        <taxon>Actinomycetes</taxon>
        <taxon>Micromonosporales</taxon>
        <taxon>Micromonosporaceae</taxon>
        <taxon>Longispora</taxon>
    </lineage>
</organism>
<dbReference type="Proteomes" id="UP000622552">
    <property type="component" value="Unassembled WGS sequence"/>
</dbReference>
<evidence type="ECO:0000313" key="2">
    <source>
        <dbReference type="EMBL" id="MBG6134669.1"/>
    </source>
</evidence>
<dbReference type="SUPFAM" id="SSF56601">
    <property type="entry name" value="beta-lactamase/transpeptidase-like"/>
    <property type="match status" value="1"/>
</dbReference>